<dbReference type="GO" id="GO:0071875">
    <property type="term" value="P:adrenergic receptor signaling pathway"/>
    <property type="evidence" value="ECO:0007669"/>
    <property type="project" value="TreeGrafter"/>
</dbReference>
<feature type="compositionally biased region" description="Basic and acidic residues" evidence="1">
    <location>
        <begin position="719"/>
        <end position="730"/>
    </location>
</feature>
<feature type="compositionally biased region" description="Low complexity" evidence="1">
    <location>
        <begin position="527"/>
        <end position="552"/>
    </location>
</feature>
<feature type="compositionally biased region" description="Basic and acidic residues" evidence="1">
    <location>
        <begin position="668"/>
        <end position="679"/>
    </location>
</feature>
<reference evidence="2 3" key="1">
    <citation type="journal article" date="2013" name="Nat. Commun.">
        <title>Genome analysis reveals insights into physiology and longevity of the Brandt's bat Myotis brandtii.</title>
        <authorList>
            <person name="Seim I."/>
            <person name="Fang X."/>
            <person name="Xiong Z."/>
            <person name="Lobanov A.V."/>
            <person name="Huang Z."/>
            <person name="Ma S."/>
            <person name="Feng Y."/>
            <person name="Turanov A.A."/>
            <person name="Zhu Y."/>
            <person name="Lenz T.L."/>
            <person name="Gerashchenko M.V."/>
            <person name="Fan D."/>
            <person name="Hee Yim S."/>
            <person name="Yao X."/>
            <person name="Jordan D."/>
            <person name="Xiong Y."/>
            <person name="Ma Y."/>
            <person name="Lyapunov A.N."/>
            <person name="Chen G."/>
            <person name="Kulakova O.I."/>
            <person name="Sun Y."/>
            <person name="Lee S.G."/>
            <person name="Bronson R.T."/>
            <person name="Moskalev A.A."/>
            <person name="Sunyaev S.R."/>
            <person name="Zhang G."/>
            <person name="Krogh A."/>
            <person name="Wang J."/>
            <person name="Gladyshev V.N."/>
        </authorList>
    </citation>
    <scope>NUCLEOTIDE SEQUENCE [LARGE SCALE GENOMIC DNA]</scope>
</reference>
<feature type="compositionally biased region" description="Polar residues" evidence="1">
    <location>
        <begin position="731"/>
        <end position="741"/>
    </location>
</feature>
<feature type="compositionally biased region" description="Polar residues" evidence="1">
    <location>
        <begin position="898"/>
        <end position="913"/>
    </location>
</feature>
<feature type="compositionally biased region" description="Basic and acidic residues" evidence="1">
    <location>
        <begin position="1424"/>
        <end position="1436"/>
    </location>
</feature>
<keyword evidence="2" id="KW-0808">Transferase</keyword>
<organism evidence="2 3">
    <name type="scientific">Myotis brandtii</name>
    <name type="common">Brandt's bat</name>
    <dbReference type="NCBI Taxonomy" id="109478"/>
    <lineage>
        <taxon>Eukaryota</taxon>
        <taxon>Metazoa</taxon>
        <taxon>Chordata</taxon>
        <taxon>Craniata</taxon>
        <taxon>Vertebrata</taxon>
        <taxon>Euteleostomi</taxon>
        <taxon>Mammalia</taxon>
        <taxon>Eutheria</taxon>
        <taxon>Laurasiatheria</taxon>
        <taxon>Chiroptera</taxon>
        <taxon>Yangochiroptera</taxon>
        <taxon>Vespertilionidae</taxon>
        <taxon>Myotis</taxon>
    </lineage>
</organism>
<dbReference type="GO" id="GO:0015629">
    <property type="term" value="C:actin cytoskeleton"/>
    <property type="evidence" value="ECO:0007669"/>
    <property type="project" value="TreeGrafter"/>
</dbReference>
<dbReference type="InterPro" id="IPR051632">
    <property type="entry name" value="Rho_GEF"/>
</dbReference>
<dbReference type="GO" id="GO:0016301">
    <property type="term" value="F:kinase activity"/>
    <property type="evidence" value="ECO:0007669"/>
    <property type="project" value="UniProtKB-KW"/>
</dbReference>
<keyword evidence="3" id="KW-1185">Reference proteome</keyword>
<dbReference type="PANTHER" id="PTHR13944:SF18">
    <property type="entry name" value="A-KINASE ANCHOR PROTEIN 13"/>
    <property type="match status" value="1"/>
</dbReference>
<proteinExistence type="predicted"/>
<accession>S7PUD9</accession>
<dbReference type="PANTHER" id="PTHR13944">
    <property type="entry name" value="AGAP007712-PA"/>
    <property type="match status" value="1"/>
</dbReference>
<feature type="compositionally biased region" description="Basic and acidic residues" evidence="1">
    <location>
        <begin position="1029"/>
        <end position="1043"/>
    </location>
</feature>
<sequence length="1484" mass="154521">MEAKEALRARDMLRTLFLPSLSARPPRTKAPDIIPSFQMHSGYILKQGFLPPDLLPSPITGNLKHSLTGSVFASFSNLSRDDWSLLKDERQTPAESVILSWVMKLNPQQAPLYGDCVVTVLLAEEDKVEDDVVFYLVFLGSTLHHCTSTRKVSSDTLETITPGHDCCETVKVLLCASKEGLPVFVVAEEDFEFVQDEAYDAAQFLATSAGNQQALNFTRFLDRSGPPSTDVNSLDEKVALAFRHLKLPAEWNVLGTNQTLRDGGPRETLMHFAVRLGLLRLTWFLLQKPGGRGALSIHNQEGATPASLALQRGYHKLHKLLTEENAGEPDSWSSLSYEVPCGDCSVRHHRELDVYTLTSESQAHHEPPLPADSCTGHIFKLMNIQQQLMKTNLKQMDNLMPLMVTAQDPSGLLTAQDADGSFLPCASGSTDSPQPSSPPAGAESSPRGPGIPAAQVERPSDFSSAGKEENTDCSCRKKNKGVERKEEEAEPTVDSETRSNPQSCLQSMSDCGEKGTEGLPPCEIGSEETQAKSATAATAQGSLSSGGAALPGVTLMESGPAPHFPAGEQEGRSTGDAGVPETAEGTERGLRNPDATTQKKVLEAGERTKERLENSHVGAAGASHVKDTRQPVDKAMVPNCVSATSSLDGETPAESVLVLSNGGAPIEKTAETETSRRCDASAGDQSPASVPAAANGKMDAPLAHTGGAVSSADLPFPRPQKDALPKEKAETNSPHLQSQNDKPPICSPPGDDQPRAAPASGQSTVTSSGALAAEHRDDTVTQPGGTTTGPPHARPPPTAVCPEGPQAEPVTPVPVGDTQEDVGFCPLEVLDKEGQTGGVNSQTPLTNTLEVELPPHAVFPKAEREPVPDQAVTSGRTFSPAGSPGSESVTKDDALSLVPSQNEKGTATPQPHTATDCRDGGDWYDPDKQPLEDRAAGLPTPPTALDPQPSMGNASPEGFGGEQEDPCLPAAPEVRTMEGGTDSSRLHVAEAPLASDSSLTEEGNSPVVPESSAAQGKGDRFKAVICSSAKEDTLPSGALREEQGTAPPRQESPGVQGEPGSAACARDKALEHGGSWGTPSACLNAETKHNQEVAPPASLLTEGGAAQSPVPPGAGLATDAGQEAVGAEQSSSPRLPGLSPDASRAPNCNGPFAVDGVTDAQAQGEPTACEASGNMALDVAVGNALQGTAEARGTALSHSAQDPPVPEVLLRQENGIQVLPGALPDKGGTDLQGAAAPETVPAVLEKGEPEGAHLSCSRDASEGAQMNDTHSVPLQPTARELPAEAGLSTSDDKAPSRDKGAPPDPHAVSAEAGHLPKSADSIEEAASRIVDAVIEHVRASGALLTEGDISHLPPSSPAEAGPGAGQLESASAGKVHALLPGETPPAGSTHEETPGSPAGCSAGREEPEKIIPPVPGPEPATEMPDTKADDEVDFLRNPRQSSVSEEAAGGDTAAPSGTRQGLKTQTITWFQSICKLLTRSPPFR</sequence>
<feature type="compositionally biased region" description="Polar residues" evidence="1">
    <location>
        <begin position="760"/>
        <end position="769"/>
    </location>
</feature>
<feature type="region of interest" description="Disordered" evidence="1">
    <location>
        <begin position="859"/>
        <end position="1166"/>
    </location>
</feature>
<dbReference type="GO" id="GO:0043123">
    <property type="term" value="P:positive regulation of canonical NF-kappaB signal transduction"/>
    <property type="evidence" value="ECO:0007669"/>
    <property type="project" value="TreeGrafter"/>
</dbReference>
<keyword evidence="2" id="KW-0418">Kinase</keyword>
<feature type="compositionally biased region" description="Polar residues" evidence="1">
    <location>
        <begin position="498"/>
        <end position="509"/>
    </location>
</feature>
<dbReference type="Proteomes" id="UP000052978">
    <property type="component" value="Unassembled WGS sequence"/>
</dbReference>
<name>S7PUD9_MYOBR</name>
<feature type="compositionally biased region" description="Basic and acidic residues" evidence="1">
    <location>
        <begin position="915"/>
        <end position="935"/>
    </location>
</feature>
<feature type="compositionally biased region" description="Basic and acidic residues" evidence="1">
    <location>
        <begin position="600"/>
        <end position="614"/>
    </location>
</feature>
<evidence type="ECO:0000313" key="2">
    <source>
        <dbReference type="EMBL" id="EPQ12172.1"/>
    </source>
</evidence>
<feature type="region of interest" description="Disordered" evidence="1">
    <location>
        <begin position="413"/>
        <end position="822"/>
    </location>
</feature>
<feature type="compositionally biased region" description="Low complexity" evidence="1">
    <location>
        <begin position="780"/>
        <end position="791"/>
    </location>
</feature>
<dbReference type="GO" id="GO:0005078">
    <property type="term" value="F:MAP-kinase scaffold activity"/>
    <property type="evidence" value="ECO:0007669"/>
    <property type="project" value="TreeGrafter"/>
</dbReference>
<feature type="region of interest" description="Disordered" evidence="1">
    <location>
        <begin position="1219"/>
        <end position="1320"/>
    </location>
</feature>
<evidence type="ECO:0000313" key="3">
    <source>
        <dbReference type="Proteomes" id="UP000052978"/>
    </source>
</evidence>
<gene>
    <name evidence="2" type="ORF">D623_10013148</name>
</gene>
<dbReference type="GO" id="GO:0035023">
    <property type="term" value="P:regulation of Rho protein signal transduction"/>
    <property type="evidence" value="ECO:0007669"/>
    <property type="project" value="TreeGrafter"/>
</dbReference>
<feature type="compositionally biased region" description="Basic and acidic residues" evidence="1">
    <location>
        <begin position="1290"/>
        <end position="1301"/>
    </location>
</feature>
<feature type="compositionally biased region" description="Low complexity" evidence="1">
    <location>
        <begin position="439"/>
        <end position="450"/>
    </location>
</feature>
<dbReference type="GO" id="GO:0016020">
    <property type="term" value="C:membrane"/>
    <property type="evidence" value="ECO:0007669"/>
    <property type="project" value="TreeGrafter"/>
</dbReference>
<evidence type="ECO:0000256" key="1">
    <source>
        <dbReference type="SAM" id="MobiDB-lite"/>
    </source>
</evidence>
<feature type="region of interest" description="Disordered" evidence="1">
    <location>
        <begin position="1345"/>
        <end position="1462"/>
    </location>
</feature>
<dbReference type="EMBL" id="KE163465">
    <property type="protein sequence ID" value="EPQ12172.1"/>
    <property type="molecule type" value="Genomic_DNA"/>
</dbReference>
<protein>
    <submittedName>
        <fullName evidence="2">A-kinase anchor protein 13</fullName>
    </submittedName>
</protein>
<feature type="compositionally biased region" description="Polar residues" evidence="1">
    <location>
        <begin position="1264"/>
        <end position="1274"/>
    </location>
</feature>